<dbReference type="SUPFAM" id="SSF110296">
    <property type="entry name" value="Oligoxyloglucan reducing end-specific cellobiohydrolase"/>
    <property type="match status" value="1"/>
</dbReference>
<name>A0ABN2VZL3_9ACTN</name>
<accession>A0ABN2VZL3</accession>
<comment type="caution">
    <text evidence="1">The sequence shown here is derived from an EMBL/GenBank/DDBJ whole genome shotgun (WGS) entry which is preliminary data.</text>
</comment>
<evidence type="ECO:0000313" key="1">
    <source>
        <dbReference type="EMBL" id="GAA2078829.1"/>
    </source>
</evidence>
<dbReference type="RefSeq" id="WP_344327284.1">
    <property type="nucleotide sequence ID" value="NZ_BAAAPY010000005.1"/>
</dbReference>
<dbReference type="EMBL" id="BAAAPY010000005">
    <property type="protein sequence ID" value="GAA2078829.1"/>
    <property type="molecule type" value="Genomic_DNA"/>
</dbReference>
<dbReference type="CDD" id="cd15482">
    <property type="entry name" value="Sialidase_non-viral"/>
    <property type="match status" value="1"/>
</dbReference>
<evidence type="ECO:0000313" key="2">
    <source>
        <dbReference type="Proteomes" id="UP001501480"/>
    </source>
</evidence>
<dbReference type="Gene3D" id="2.130.10.10">
    <property type="entry name" value="YVTN repeat-like/Quinoprotein amine dehydrogenase"/>
    <property type="match status" value="1"/>
</dbReference>
<evidence type="ECO:0008006" key="3">
    <source>
        <dbReference type="Google" id="ProtNLM"/>
    </source>
</evidence>
<keyword evidence="2" id="KW-1185">Reference proteome</keyword>
<proteinExistence type="predicted"/>
<gene>
    <name evidence="1" type="ORF">GCM10009821_18500</name>
</gene>
<protein>
    <recommendedName>
        <fullName evidence="3">Exo-alpha-sialidase</fullName>
    </recommendedName>
</protein>
<sequence length="289" mass="29560">MSHPSALTTLTLVVLALTACTSSSDEGPPPPDLGHVHALAYDDAGELFVASHHGVYAIDQAERRAELVGEVEFDAMGMAASGADLLASGHPGEVVDDVFVPPNIGLVRHAPGRGWESVALAGRTDFHGLATSIADPDVVAGLPTDREALAVSDDGGTTWTDRAPVRARDLAVDHVDPATVVVTTEDGLLVSRDAGRTFDPVEDAPLLVIVAADPSREGGLVGVGADGAIWQGSVVEPGRFERLGAAQGTAAAVATHATRGGLVVAVSDDRGVVVSEDDGDTWTVVLPAP</sequence>
<dbReference type="InterPro" id="IPR015943">
    <property type="entry name" value="WD40/YVTN_repeat-like_dom_sf"/>
</dbReference>
<organism evidence="1 2">
    <name type="scientific">Aeromicrobium halocynthiae</name>
    <dbReference type="NCBI Taxonomy" id="560557"/>
    <lineage>
        <taxon>Bacteria</taxon>
        <taxon>Bacillati</taxon>
        <taxon>Actinomycetota</taxon>
        <taxon>Actinomycetes</taxon>
        <taxon>Propionibacteriales</taxon>
        <taxon>Nocardioidaceae</taxon>
        <taxon>Aeromicrobium</taxon>
    </lineage>
</organism>
<dbReference type="Proteomes" id="UP001501480">
    <property type="component" value="Unassembled WGS sequence"/>
</dbReference>
<reference evidence="1 2" key="1">
    <citation type="journal article" date="2019" name="Int. J. Syst. Evol. Microbiol.">
        <title>The Global Catalogue of Microorganisms (GCM) 10K type strain sequencing project: providing services to taxonomists for standard genome sequencing and annotation.</title>
        <authorList>
            <consortium name="The Broad Institute Genomics Platform"/>
            <consortium name="The Broad Institute Genome Sequencing Center for Infectious Disease"/>
            <person name="Wu L."/>
            <person name="Ma J."/>
        </authorList>
    </citation>
    <scope>NUCLEOTIDE SEQUENCE [LARGE SCALE GENOMIC DNA]</scope>
    <source>
        <strain evidence="1 2">JCM 15749</strain>
    </source>
</reference>